<comment type="caution">
    <text evidence="2">The sequence shown here is derived from an EMBL/GenBank/DDBJ whole genome shotgun (WGS) entry which is preliminary data.</text>
</comment>
<gene>
    <name evidence="2" type="ORF">CkaCkLH20_07542</name>
</gene>
<dbReference type="PANTHER" id="PTHR39218:SF1">
    <property type="entry name" value="OXIDOREDUCTASE 14 KDA SUBUNIT, PUTATIVE (AFU_ORTHOLOGUE AFUA_1G12110)-RELATED"/>
    <property type="match status" value="1"/>
</dbReference>
<reference evidence="2" key="2">
    <citation type="submission" date="2020-11" db="EMBL/GenBank/DDBJ databases">
        <title>Whole genome sequencing of Colletotrichum sp.</title>
        <authorList>
            <person name="Li H."/>
        </authorList>
    </citation>
    <scope>NUCLEOTIDE SEQUENCE</scope>
    <source>
        <strain evidence="2">CkLH20</strain>
    </source>
</reference>
<feature type="compositionally biased region" description="Polar residues" evidence="1">
    <location>
        <begin position="99"/>
        <end position="110"/>
    </location>
</feature>
<dbReference type="OrthoDB" id="2141050at2759"/>
<feature type="region of interest" description="Disordered" evidence="1">
    <location>
        <begin position="33"/>
        <end position="129"/>
    </location>
</feature>
<proteinExistence type="predicted"/>
<evidence type="ECO:0000313" key="2">
    <source>
        <dbReference type="EMBL" id="KAF9874848.1"/>
    </source>
</evidence>
<dbReference type="GeneID" id="62163333"/>
<dbReference type="RefSeq" id="XP_038744309.1">
    <property type="nucleotide sequence ID" value="XM_038890259.1"/>
</dbReference>
<feature type="compositionally biased region" description="Low complexity" evidence="1">
    <location>
        <begin position="63"/>
        <end position="88"/>
    </location>
</feature>
<organism evidence="2 3">
    <name type="scientific">Colletotrichum karsti</name>
    <dbReference type="NCBI Taxonomy" id="1095194"/>
    <lineage>
        <taxon>Eukaryota</taxon>
        <taxon>Fungi</taxon>
        <taxon>Dikarya</taxon>
        <taxon>Ascomycota</taxon>
        <taxon>Pezizomycotina</taxon>
        <taxon>Sordariomycetes</taxon>
        <taxon>Hypocreomycetidae</taxon>
        <taxon>Glomerellales</taxon>
        <taxon>Glomerellaceae</taxon>
        <taxon>Colletotrichum</taxon>
        <taxon>Colletotrichum boninense species complex</taxon>
    </lineage>
</organism>
<protein>
    <submittedName>
        <fullName evidence="2">Uncharacterized protein</fullName>
    </submittedName>
</protein>
<evidence type="ECO:0000256" key="1">
    <source>
        <dbReference type="SAM" id="MobiDB-lite"/>
    </source>
</evidence>
<accession>A0A9P6I1Q6</accession>
<dbReference type="Proteomes" id="UP000781932">
    <property type="component" value="Unassembled WGS sequence"/>
</dbReference>
<keyword evidence="3" id="KW-1185">Reference proteome</keyword>
<reference evidence="2" key="1">
    <citation type="submission" date="2020-03" db="EMBL/GenBank/DDBJ databases">
        <authorList>
            <person name="He L."/>
        </authorList>
    </citation>
    <scope>NUCLEOTIDE SEQUENCE</scope>
    <source>
        <strain evidence="2">CkLH20</strain>
    </source>
</reference>
<sequence>MLLKRQVENLYKKVRCVGGPSPASGLALALQAPAPKPGTQRSNRKNSISNYSALPAAPGYADHTPQSSSHHHYSQSTTTTPTLHQTTQPPFPPIGGHGSFTNRRQSNTKPLSPPNIPNNTTHNGRQDPLLERLRATTGFAVRFWQMGIEMRPFFNKESLWAYPIYMAGGGSFGYWLQGVDDRQTAFLNERKSILLEKRARAASRKADEAQQ</sequence>
<evidence type="ECO:0000313" key="3">
    <source>
        <dbReference type="Proteomes" id="UP000781932"/>
    </source>
</evidence>
<dbReference type="EMBL" id="JAATWM020000024">
    <property type="protein sequence ID" value="KAF9874848.1"/>
    <property type="molecule type" value="Genomic_DNA"/>
</dbReference>
<feature type="compositionally biased region" description="Polar residues" evidence="1">
    <location>
        <begin position="39"/>
        <end position="52"/>
    </location>
</feature>
<dbReference type="AlphaFoldDB" id="A0A9P6I1Q6"/>
<name>A0A9P6I1Q6_9PEZI</name>
<dbReference type="PANTHER" id="PTHR39218">
    <property type="entry name" value="OXIDOREDUCTASE 14 KDA SUBUNIT, PUTATIVE (AFU_ORTHOLOGUE AFUA_1G12110)-RELATED"/>
    <property type="match status" value="1"/>
</dbReference>